<proteinExistence type="predicted"/>
<dbReference type="EMBL" id="RDOJ01000007">
    <property type="protein sequence ID" value="RLZ10514.1"/>
    <property type="molecule type" value="Genomic_DNA"/>
</dbReference>
<name>A0A3L9MGR2_9FLAO</name>
<accession>A0A3L9MGR2</accession>
<dbReference type="InterPro" id="IPR005901">
    <property type="entry name" value="GLPGLI"/>
</dbReference>
<sequence>MEYEVYDKIFFNDADKQIQDDLKQNNARPKFYAFLFDTNQSFFSEIERINNNQNNSSISMSMSTIDNNIYIDYQSKEFKIEGNYANKKFLVKDNLPQYNWIIQREKKEISGIKVTKATLNYENTDIEAWFASDIQPKGGPVYFNGLPGLILELKSYTKLEGERYETTFTLIKIDKASQNEKIVVPSKGTVMTEKEKMEFIKEANKKMMETYQNKVDKD</sequence>
<evidence type="ECO:0000313" key="1">
    <source>
        <dbReference type="EMBL" id="RLZ10514.1"/>
    </source>
</evidence>
<dbReference type="RefSeq" id="WP_121934460.1">
    <property type="nucleotide sequence ID" value="NZ_RDOJ01000007.1"/>
</dbReference>
<dbReference type="OrthoDB" id="1068986at2"/>
<protein>
    <submittedName>
        <fullName evidence="1">GLPGLI family protein</fullName>
    </submittedName>
</protein>
<organism evidence="1 2">
    <name type="scientific">Faecalibacter macacae</name>
    <dbReference type="NCBI Taxonomy" id="1859289"/>
    <lineage>
        <taxon>Bacteria</taxon>
        <taxon>Pseudomonadati</taxon>
        <taxon>Bacteroidota</taxon>
        <taxon>Flavobacteriia</taxon>
        <taxon>Flavobacteriales</taxon>
        <taxon>Weeksellaceae</taxon>
        <taxon>Faecalibacter</taxon>
    </lineage>
</organism>
<reference evidence="1 2" key="1">
    <citation type="submission" date="2018-10" db="EMBL/GenBank/DDBJ databases">
        <authorList>
            <person name="Chen X."/>
        </authorList>
    </citation>
    <scope>NUCLEOTIDE SEQUENCE [LARGE SCALE GENOMIC DNA]</scope>
    <source>
        <strain evidence="1 2">YIM 102668</strain>
    </source>
</reference>
<dbReference type="AlphaFoldDB" id="A0A3L9MGR2"/>
<evidence type="ECO:0000313" key="2">
    <source>
        <dbReference type="Proteomes" id="UP000275348"/>
    </source>
</evidence>
<gene>
    <name evidence="1" type="ORF">EAH69_06915</name>
</gene>
<dbReference type="NCBIfam" id="TIGR01200">
    <property type="entry name" value="GLPGLI"/>
    <property type="match status" value="1"/>
</dbReference>
<comment type="caution">
    <text evidence="1">The sequence shown here is derived from an EMBL/GenBank/DDBJ whole genome shotgun (WGS) entry which is preliminary data.</text>
</comment>
<dbReference type="Pfam" id="PF09697">
    <property type="entry name" value="Porph_ging"/>
    <property type="match status" value="1"/>
</dbReference>
<dbReference type="Proteomes" id="UP000275348">
    <property type="component" value="Unassembled WGS sequence"/>
</dbReference>
<keyword evidence="2" id="KW-1185">Reference proteome</keyword>